<reference evidence="2" key="1">
    <citation type="journal article" date="2011" name="J. Bacteriol.">
        <title>Genome sequences of eight morphologically diverse alphaproteobacteria.</title>
        <authorList>
            <consortium name="US DOE Joint Genome Institute"/>
            <person name="Brown P.J."/>
            <person name="Kysela D.T."/>
            <person name="Buechlein A."/>
            <person name="Hemmerich C."/>
            <person name="Brun Y.V."/>
        </authorList>
    </citation>
    <scope>NUCLEOTIDE SEQUENCE [LARGE SCALE GENOMIC DNA]</scope>
    <source>
        <strain evidence="2">ATCC 51888 / DSM 1869 / NCIB 11706 / TK 0415</strain>
    </source>
</reference>
<dbReference type="eggNOG" id="ENOG502ZUTI">
    <property type="taxonomic scope" value="Bacteria"/>
</dbReference>
<name>D8JWI6_HYPDA</name>
<sequence>MTENIEEGFMAFLGDGQEGIGAVREVNDTSIVIYVENAGEFVVPRTAVKDVHFQKVILRPDRLDKRLLTAIGHEHDSEDPNLVG</sequence>
<dbReference type="AlphaFoldDB" id="D8JWI6"/>
<dbReference type="KEGG" id="hdn:Hden_1287"/>
<dbReference type="OrthoDB" id="7659036at2"/>
<evidence type="ECO:0000313" key="2">
    <source>
        <dbReference type="Proteomes" id="UP000002033"/>
    </source>
</evidence>
<dbReference type="Proteomes" id="UP000002033">
    <property type="component" value="Chromosome"/>
</dbReference>
<dbReference type="RefSeq" id="WP_013215314.1">
    <property type="nucleotide sequence ID" value="NC_014313.1"/>
</dbReference>
<dbReference type="HOGENOM" id="CLU_189284_0_0_5"/>
<protein>
    <recommendedName>
        <fullName evidence="3">DUF2642 domain-containing protein</fullName>
    </recommendedName>
</protein>
<organism evidence="1 2">
    <name type="scientific">Hyphomicrobium denitrificans (strain ATCC 51888 / DSM 1869 / NCIMB 11706 / TK 0415)</name>
    <dbReference type="NCBI Taxonomy" id="582899"/>
    <lineage>
        <taxon>Bacteria</taxon>
        <taxon>Pseudomonadati</taxon>
        <taxon>Pseudomonadota</taxon>
        <taxon>Alphaproteobacteria</taxon>
        <taxon>Hyphomicrobiales</taxon>
        <taxon>Hyphomicrobiaceae</taxon>
        <taxon>Hyphomicrobium</taxon>
    </lineage>
</organism>
<keyword evidence="2" id="KW-1185">Reference proteome</keyword>
<evidence type="ECO:0000313" key="1">
    <source>
        <dbReference type="EMBL" id="ADJ23099.1"/>
    </source>
</evidence>
<evidence type="ECO:0008006" key="3">
    <source>
        <dbReference type="Google" id="ProtNLM"/>
    </source>
</evidence>
<proteinExistence type="predicted"/>
<accession>D8JWI6</accession>
<gene>
    <name evidence="1" type="ordered locus">Hden_1287</name>
</gene>
<dbReference type="EMBL" id="CP002083">
    <property type="protein sequence ID" value="ADJ23099.1"/>
    <property type="molecule type" value="Genomic_DNA"/>
</dbReference>